<dbReference type="RefSeq" id="WP_007555192.1">
    <property type="nucleotide sequence ID" value="NZ_AENT01000030.1"/>
</dbReference>
<comment type="function">
    <text evidence="2 10 12">Catalyzes the transfer of a dimethylallyl group onto the adenine at position 37 in tRNAs that read codons beginning with uridine, leading to the formation of N6-(dimethylallyl)adenosine (i(6)A).</text>
</comment>
<dbReference type="Gene3D" id="1.10.287.890">
    <property type="entry name" value="Crystal structure of tRNA isopentenylpyrophosphate transferase (bh2366) domain"/>
    <property type="match status" value="1"/>
</dbReference>
<evidence type="ECO:0000256" key="4">
    <source>
        <dbReference type="ARBA" id="ARBA00022679"/>
    </source>
</evidence>
<dbReference type="InterPro" id="IPR018022">
    <property type="entry name" value="IPT"/>
</dbReference>
<evidence type="ECO:0000256" key="9">
    <source>
        <dbReference type="ARBA" id="ARBA00049563"/>
    </source>
</evidence>
<dbReference type="Pfam" id="PF01715">
    <property type="entry name" value="IPPT"/>
    <property type="match status" value="1"/>
</dbReference>
<dbReference type="Gene3D" id="3.40.50.300">
    <property type="entry name" value="P-loop containing nucleotide triphosphate hydrolases"/>
    <property type="match status" value="1"/>
</dbReference>
<evidence type="ECO:0000256" key="6">
    <source>
        <dbReference type="ARBA" id="ARBA00022741"/>
    </source>
</evidence>
<keyword evidence="6 10" id="KW-0547">Nucleotide-binding</keyword>
<keyword evidence="7 10" id="KW-0067">ATP-binding</keyword>
<gene>
    <name evidence="10 14" type="primary">miaA</name>
    <name evidence="14" type="ORF">HMPREF9220_0172</name>
</gene>
<feature type="binding site" evidence="10">
    <location>
        <begin position="13"/>
        <end position="18"/>
    </location>
    <ligand>
        <name>substrate</name>
    </ligand>
</feature>
<evidence type="ECO:0000256" key="13">
    <source>
        <dbReference type="RuleBase" id="RU003785"/>
    </source>
</evidence>
<evidence type="ECO:0000313" key="14">
    <source>
        <dbReference type="EMBL" id="EFR42145.1"/>
    </source>
</evidence>
<keyword evidence="4 10" id="KW-0808">Transferase</keyword>
<dbReference type="OrthoDB" id="9776390at2"/>
<evidence type="ECO:0000256" key="7">
    <source>
        <dbReference type="ARBA" id="ARBA00022840"/>
    </source>
</evidence>
<evidence type="ECO:0000256" key="8">
    <source>
        <dbReference type="ARBA" id="ARBA00022842"/>
    </source>
</evidence>
<organism evidence="14 15">
    <name type="scientific">Dialister micraerophilus UPII 345-E</name>
    <dbReference type="NCBI Taxonomy" id="910314"/>
    <lineage>
        <taxon>Bacteria</taxon>
        <taxon>Bacillati</taxon>
        <taxon>Bacillota</taxon>
        <taxon>Negativicutes</taxon>
        <taxon>Veillonellales</taxon>
        <taxon>Veillonellaceae</taxon>
        <taxon>Dialister</taxon>
    </lineage>
</organism>
<dbReference type="EMBL" id="AENT01000030">
    <property type="protein sequence ID" value="EFR42145.1"/>
    <property type="molecule type" value="Genomic_DNA"/>
</dbReference>
<protein>
    <recommendedName>
        <fullName evidence="10">tRNA dimethylallyltransferase</fullName>
        <ecNumber evidence="10">2.5.1.75</ecNumber>
    </recommendedName>
    <alternativeName>
        <fullName evidence="10">Dimethylallyl diphosphate:tRNA dimethylallyltransferase</fullName>
        <shortName evidence="10">DMAPP:tRNA dimethylallyltransferase</shortName>
        <shortName evidence="10">DMATase</shortName>
    </alternativeName>
    <alternativeName>
        <fullName evidence="10">Isopentenyl-diphosphate:tRNA isopentenyltransferase</fullName>
        <shortName evidence="10">IPP transferase</shortName>
        <shortName evidence="10">IPPT</shortName>
        <shortName evidence="10">IPTase</shortName>
    </alternativeName>
</protein>
<comment type="catalytic activity">
    <reaction evidence="9 10 11">
        <text>adenosine(37) in tRNA + dimethylallyl diphosphate = N(6)-dimethylallyladenosine(37) in tRNA + diphosphate</text>
        <dbReference type="Rhea" id="RHEA:26482"/>
        <dbReference type="Rhea" id="RHEA-COMP:10162"/>
        <dbReference type="Rhea" id="RHEA-COMP:10375"/>
        <dbReference type="ChEBI" id="CHEBI:33019"/>
        <dbReference type="ChEBI" id="CHEBI:57623"/>
        <dbReference type="ChEBI" id="CHEBI:74411"/>
        <dbReference type="ChEBI" id="CHEBI:74415"/>
        <dbReference type="EC" id="2.5.1.75"/>
    </reaction>
</comment>
<comment type="caution">
    <text evidence="14">The sequence shown here is derived from an EMBL/GenBank/DDBJ whole genome shotgun (WGS) entry which is preliminary data.</text>
</comment>
<comment type="similarity">
    <text evidence="3 10 13">Belongs to the IPP transferase family.</text>
</comment>
<dbReference type="Proteomes" id="UP000004594">
    <property type="component" value="Unassembled WGS sequence"/>
</dbReference>
<evidence type="ECO:0000256" key="1">
    <source>
        <dbReference type="ARBA" id="ARBA00001946"/>
    </source>
</evidence>
<comment type="cofactor">
    <cofactor evidence="1 10">
        <name>Mg(2+)</name>
        <dbReference type="ChEBI" id="CHEBI:18420"/>
    </cofactor>
</comment>
<dbReference type="PANTHER" id="PTHR11088:SF60">
    <property type="entry name" value="TRNA DIMETHYLALLYLTRANSFERASE"/>
    <property type="match status" value="1"/>
</dbReference>
<dbReference type="SUPFAM" id="SSF52540">
    <property type="entry name" value="P-loop containing nucleoside triphosphate hydrolases"/>
    <property type="match status" value="1"/>
</dbReference>
<dbReference type="eggNOG" id="COG0324">
    <property type="taxonomic scope" value="Bacteria"/>
</dbReference>
<evidence type="ECO:0000256" key="3">
    <source>
        <dbReference type="ARBA" id="ARBA00005842"/>
    </source>
</evidence>
<dbReference type="PANTHER" id="PTHR11088">
    <property type="entry name" value="TRNA DIMETHYLALLYLTRANSFERASE"/>
    <property type="match status" value="1"/>
</dbReference>
<feature type="site" description="Interaction with substrate tRNA" evidence="10">
    <location>
        <position position="102"/>
    </location>
</feature>
<dbReference type="GO" id="GO:0006400">
    <property type="term" value="P:tRNA modification"/>
    <property type="evidence" value="ECO:0007669"/>
    <property type="project" value="TreeGrafter"/>
</dbReference>
<feature type="site" description="Interaction with substrate tRNA" evidence="10">
    <location>
        <position position="116"/>
    </location>
</feature>
<comment type="subunit">
    <text evidence="10">Monomer.</text>
</comment>
<dbReference type="HAMAP" id="MF_00185">
    <property type="entry name" value="IPP_trans"/>
    <property type="match status" value="1"/>
</dbReference>
<evidence type="ECO:0000256" key="12">
    <source>
        <dbReference type="RuleBase" id="RU003784"/>
    </source>
</evidence>
<evidence type="ECO:0000256" key="2">
    <source>
        <dbReference type="ARBA" id="ARBA00003213"/>
    </source>
</evidence>
<feature type="binding site" evidence="10">
    <location>
        <begin position="11"/>
        <end position="18"/>
    </location>
    <ligand>
        <name>ATP</name>
        <dbReference type="ChEBI" id="CHEBI:30616"/>
    </ligand>
</feature>
<evidence type="ECO:0000256" key="5">
    <source>
        <dbReference type="ARBA" id="ARBA00022694"/>
    </source>
</evidence>
<evidence type="ECO:0000313" key="15">
    <source>
        <dbReference type="Proteomes" id="UP000004594"/>
    </source>
</evidence>
<dbReference type="GO" id="GO:0005524">
    <property type="term" value="F:ATP binding"/>
    <property type="evidence" value="ECO:0007669"/>
    <property type="project" value="UniProtKB-UniRule"/>
</dbReference>
<proteinExistence type="inferred from homology"/>
<dbReference type="InterPro" id="IPR027417">
    <property type="entry name" value="P-loop_NTPase"/>
</dbReference>
<dbReference type="AlphaFoldDB" id="E4LAN5"/>
<keyword evidence="5 10" id="KW-0819">tRNA processing</keyword>
<accession>E4LAN5</accession>
<name>E4LAN5_9FIRM</name>
<dbReference type="NCBIfam" id="TIGR00174">
    <property type="entry name" value="miaA"/>
    <property type="match status" value="1"/>
</dbReference>
<dbReference type="GO" id="GO:0052381">
    <property type="term" value="F:tRNA dimethylallyltransferase activity"/>
    <property type="evidence" value="ECO:0007669"/>
    <property type="project" value="UniProtKB-UniRule"/>
</dbReference>
<dbReference type="EC" id="2.5.1.75" evidence="10"/>
<evidence type="ECO:0000256" key="11">
    <source>
        <dbReference type="RuleBase" id="RU003783"/>
    </source>
</evidence>
<reference evidence="14 15" key="1">
    <citation type="submission" date="2010-11" db="EMBL/GenBank/DDBJ databases">
        <authorList>
            <person name="Durkin A.S."/>
            <person name="Madupu R."/>
            <person name="Torralba M."/>
            <person name="Gillis M."/>
            <person name="Methe B."/>
            <person name="Sutton G."/>
            <person name="Nelson K.E."/>
        </authorList>
    </citation>
    <scope>NUCLEOTIDE SEQUENCE [LARGE SCALE GENOMIC DNA]</scope>
    <source>
        <strain evidence="14 15">UPII 345-E</strain>
    </source>
</reference>
<evidence type="ECO:0000256" key="10">
    <source>
        <dbReference type="HAMAP-Rule" id="MF_00185"/>
    </source>
</evidence>
<sequence length="305" mass="34837">MKKLKLITILGPTASGKSELGIYLAKEYGSSIISGDAFQVYKGLDIGTAKVTKEESCGIKHYLVDCMDVDEPYSAAKFKQYAEKYIKEENENGRIPILVGGTGLYIQGLLEGYDFRPEVESTKKWKKIYEQEGEKPLIEEIKKYTSNIKIPKDKHRLIRLLELLENGVNKTVAGKSDEILYDGPVIGIETERNVLYSKINLRVQKMIEKGLKKEVENLINEGVSTDCQAFKAIGYKEMVSVIKGEISLEDGISLIMKNTRHFAKRQITWYKRMPYIHWTRQGNKSKDDWYEGIKKYVNSTLKEAN</sequence>
<keyword evidence="8 10" id="KW-0460">Magnesium</keyword>
<dbReference type="InterPro" id="IPR039657">
    <property type="entry name" value="Dimethylallyltransferase"/>
</dbReference>
<comment type="caution">
    <text evidence="10">Lacks conserved residue(s) required for the propagation of feature annotation.</text>
</comment>